<evidence type="ECO:0000256" key="4">
    <source>
        <dbReference type="ARBA" id="ARBA00022737"/>
    </source>
</evidence>
<evidence type="ECO:0000313" key="9">
    <source>
        <dbReference type="EMBL" id="KAI7747514.1"/>
    </source>
</evidence>
<dbReference type="GO" id="GO:0005524">
    <property type="term" value="F:ATP binding"/>
    <property type="evidence" value="ECO:0007669"/>
    <property type="project" value="UniProtKB-KW"/>
</dbReference>
<keyword evidence="5" id="KW-0472">Membrane</keyword>
<dbReference type="Pfam" id="PF23598">
    <property type="entry name" value="LRR_14"/>
    <property type="match status" value="1"/>
</dbReference>
<dbReference type="GO" id="GO:0004674">
    <property type="term" value="F:protein serine/threonine kinase activity"/>
    <property type="evidence" value="ECO:0007669"/>
    <property type="project" value="UniProtKB-EC"/>
</dbReference>
<dbReference type="GO" id="GO:0016020">
    <property type="term" value="C:membrane"/>
    <property type="evidence" value="ECO:0007669"/>
    <property type="project" value="UniProtKB-SubCell"/>
</dbReference>
<comment type="subcellular location">
    <subcellularLocation>
        <location evidence="1">Membrane</location>
        <topology evidence="1">Single-pass type I membrane protein</topology>
    </subcellularLocation>
</comment>
<protein>
    <recommendedName>
        <fullName evidence="8">Disease resistance R13L4/SHOC-2-like LRR domain-containing protein</fullName>
    </recommendedName>
</protein>
<feature type="chain" id="PRO_5042068651" description="Disease resistance R13L4/SHOC-2-like LRR domain-containing protein" evidence="7">
    <location>
        <begin position="28"/>
        <end position="509"/>
    </location>
</feature>
<name>A0AAD5CV86_AMBAR</name>
<dbReference type="SUPFAM" id="SSF52058">
    <property type="entry name" value="L domain-like"/>
    <property type="match status" value="1"/>
</dbReference>
<dbReference type="PANTHER" id="PTHR48006">
    <property type="entry name" value="LEUCINE-RICH REPEAT-CONTAINING PROTEIN DDB_G0281931-RELATED"/>
    <property type="match status" value="1"/>
</dbReference>
<dbReference type="FunFam" id="3.80.10.10:FF:000452">
    <property type="entry name" value="Probable LRR receptor-like serine/threonine-protein kinase RFK1"/>
    <property type="match status" value="1"/>
</dbReference>
<proteinExistence type="predicted"/>
<evidence type="ECO:0000256" key="1">
    <source>
        <dbReference type="ARBA" id="ARBA00004479"/>
    </source>
</evidence>
<keyword evidence="6" id="KW-0325">Glycoprotein</keyword>
<dbReference type="InterPro" id="IPR055414">
    <property type="entry name" value="LRR_R13L4/SHOC2-like"/>
</dbReference>
<keyword evidence="3 7" id="KW-0732">Signal</keyword>
<evidence type="ECO:0000313" key="10">
    <source>
        <dbReference type="Proteomes" id="UP001206925"/>
    </source>
</evidence>
<accession>A0AAD5CV86</accession>
<keyword evidence="2" id="KW-0433">Leucine-rich repeat</keyword>
<dbReference type="Gene3D" id="3.80.10.10">
    <property type="entry name" value="Ribonuclease Inhibitor"/>
    <property type="match status" value="3"/>
</dbReference>
<evidence type="ECO:0000256" key="3">
    <source>
        <dbReference type="ARBA" id="ARBA00022729"/>
    </source>
</evidence>
<gene>
    <name evidence="9" type="ORF">M8C21_016716</name>
</gene>
<dbReference type="Gene3D" id="2.60.120.430">
    <property type="entry name" value="Galactose-binding lectin"/>
    <property type="match status" value="1"/>
</dbReference>
<keyword evidence="4" id="KW-0677">Repeat</keyword>
<keyword evidence="10" id="KW-1185">Reference proteome</keyword>
<feature type="domain" description="Disease resistance R13L4/SHOC-2-like LRR" evidence="8">
    <location>
        <begin position="113"/>
        <end position="420"/>
    </location>
</feature>
<dbReference type="AlphaFoldDB" id="A0AAD5CV86"/>
<evidence type="ECO:0000256" key="7">
    <source>
        <dbReference type="SAM" id="SignalP"/>
    </source>
</evidence>
<reference evidence="9" key="1">
    <citation type="submission" date="2022-06" db="EMBL/GenBank/DDBJ databases">
        <title>Uncovering the hologenomic basis of an extraordinary plant invasion.</title>
        <authorList>
            <person name="Bieker V.C."/>
            <person name="Martin M.D."/>
            <person name="Gilbert T."/>
            <person name="Hodgins K."/>
            <person name="Battlay P."/>
            <person name="Petersen B."/>
            <person name="Wilson J."/>
        </authorList>
    </citation>
    <scope>NUCLEOTIDE SEQUENCE</scope>
    <source>
        <strain evidence="9">AA19_3_7</strain>
        <tissue evidence="9">Leaf</tissue>
    </source>
</reference>
<evidence type="ECO:0000259" key="8">
    <source>
        <dbReference type="Pfam" id="PF23598"/>
    </source>
</evidence>
<feature type="non-terminal residue" evidence="9">
    <location>
        <position position="509"/>
    </location>
</feature>
<dbReference type="InterPro" id="IPR032675">
    <property type="entry name" value="LRR_dom_sf"/>
</dbReference>
<feature type="signal peptide" evidence="7">
    <location>
        <begin position="1"/>
        <end position="27"/>
    </location>
</feature>
<comment type="caution">
    <text evidence="9">The sequence shown here is derived from an EMBL/GenBank/DDBJ whole genome shotgun (WGS) entry which is preliminary data.</text>
</comment>
<evidence type="ECO:0000256" key="2">
    <source>
        <dbReference type="ARBA" id="ARBA00022614"/>
    </source>
</evidence>
<dbReference type="InterPro" id="IPR051824">
    <property type="entry name" value="LRR_Rcpt-Like_S/T_Kinase"/>
</dbReference>
<sequence length="509" mass="56251">MMFKPSSTLFFIIILILSMVLFLQITGIQVQVGHLPPNEVDALQEIAKQLGKEDWDFSLNPCDGNASWRTPLSKNQSSQIFNNVVNCTCSLDDACHVVNISLKGQDLAGVLPPSLAKLPSIKMIDLSYNYLSGPIPHEWQSTELEFISLTGNRLSGSIPIFLGNMTTLTYLCLENNMLSGNVPAELGKLNKLNLLVLTANNLTGELPMELNNLTNLTELRLDSNYFSGRIPNLGSLTQLQKLEIRGSGLEGPIPESISLLTNLSRLAISDLNGEGSQVFPNLSSMTKMNKLMLRGCRLTGSIPGYISQMSKLQYLDLSFNDLGGDIPDLSGLNNLEKMYLTGNSLNGNVPSWLTNQINNYRQVDLSYNHLNETTVPKECIEPLNLFRSYTSSEDSDLGKCLNRFPCLKDYYSVHINCGGQRVTIGDKVYEADNDLSGAARFLPSNDHWGISNTGSVWNTNESVNDYLATNVSILNMNDSQLYTTARRSPLSVTYYGRCLVNGNYSVTLH</sequence>
<evidence type="ECO:0000256" key="5">
    <source>
        <dbReference type="ARBA" id="ARBA00023136"/>
    </source>
</evidence>
<dbReference type="PANTHER" id="PTHR48006:SF66">
    <property type="entry name" value="PROTEIN KINASE DOMAIN-CONTAINING PROTEIN"/>
    <property type="match status" value="1"/>
</dbReference>
<evidence type="ECO:0000256" key="6">
    <source>
        <dbReference type="ARBA" id="ARBA00023180"/>
    </source>
</evidence>
<dbReference type="InterPro" id="IPR001611">
    <property type="entry name" value="Leu-rich_rpt"/>
</dbReference>
<dbReference type="FunFam" id="3.80.10.10:FF:000041">
    <property type="entry name" value="LRR receptor-like serine/threonine-protein kinase ERECTA"/>
    <property type="match status" value="1"/>
</dbReference>
<dbReference type="PROSITE" id="PS51450">
    <property type="entry name" value="LRR"/>
    <property type="match status" value="1"/>
</dbReference>
<dbReference type="EMBL" id="JAMZMK010006739">
    <property type="protein sequence ID" value="KAI7747514.1"/>
    <property type="molecule type" value="Genomic_DNA"/>
</dbReference>
<dbReference type="Proteomes" id="UP001206925">
    <property type="component" value="Unassembled WGS sequence"/>
</dbReference>
<organism evidence="9 10">
    <name type="scientific">Ambrosia artemisiifolia</name>
    <name type="common">Common ragweed</name>
    <dbReference type="NCBI Taxonomy" id="4212"/>
    <lineage>
        <taxon>Eukaryota</taxon>
        <taxon>Viridiplantae</taxon>
        <taxon>Streptophyta</taxon>
        <taxon>Embryophyta</taxon>
        <taxon>Tracheophyta</taxon>
        <taxon>Spermatophyta</taxon>
        <taxon>Magnoliopsida</taxon>
        <taxon>eudicotyledons</taxon>
        <taxon>Gunneridae</taxon>
        <taxon>Pentapetalae</taxon>
        <taxon>asterids</taxon>
        <taxon>campanulids</taxon>
        <taxon>Asterales</taxon>
        <taxon>Asteraceae</taxon>
        <taxon>Asteroideae</taxon>
        <taxon>Heliantheae alliance</taxon>
        <taxon>Heliantheae</taxon>
        <taxon>Ambrosia</taxon>
    </lineage>
</organism>